<protein>
    <submittedName>
        <fullName evidence="2">Uncharacterized protein</fullName>
    </submittedName>
</protein>
<name>G2YW21_BOTF4</name>
<gene>
    <name evidence="2" type="ORF">BofuT4_P153810.1</name>
</gene>
<feature type="region of interest" description="Disordered" evidence="1">
    <location>
        <begin position="1"/>
        <end position="25"/>
    </location>
</feature>
<sequence length="58" mass="6628">MRLPARSRQSAARPKSHDTKTMHSSMLDIKQDNHCLYLNVTCKHCQALDSSREIETVS</sequence>
<evidence type="ECO:0000313" key="3">
    <source>
        <dbReference type="Proteomes" id="UP000008177"/>
    </source>
</evidence>
<organism evidence="2 3">
    <name type="scientific">Botryotinia fuckeliana (strain T4)</name>
    <name type="common">Noble rot fungus</name>
    <name type="synonym">Botrytis cinerea</name>
    <dbReference type="NCBI Taxonomy" id="999810"/>
    <lineage>
        <taxon>Eukaryota</taxon>
        <taxon>Fungi</taxon>
        <taxon>Dikarya</taxon>
        <taxon>Ascomycota</taxon>
        <taxon>Pezizomycotina</taxon>
        <taxon>Leotiomycetes</taxon>
        <taxon>Helotiales</taxon>
        <taxon>Sclerotiniaceae</taxon>
        <taxon>Botrytis</taxon>
    </lineage>
</organism>
<evidence type="ECO:0000256" key="1">
    <source>
        <dbReference type="SAM" id="MobiDB-lite"/>
    </source>
</evidence>
<accession>G2YW21</accession>
<dbReference type="HOGENOM" id="CLU_2978898_0_0_1"/>
<dbReference type="Proteomes" id="UP000008177">
    <property type="component" value="Unplaced contigs"/>
</dbReference>
<dbReference type="AlphaFoldDB" id="G2YW21"/>
<dbReference type="InParanoid" id="G2YW21"/>
<reference evidence="3" key="1">
    <citation type="journal article" date="2011" name="PLoS Genet.">
        <title>Genomic analysis of the necrotrophic fungal pathogens Sclerotinia sclerotiorum and Botrytis cinerea.</title>
        <authorList>
            <person name="Amselem J."/>
            <person name="Cuomo C.A."/>
            <person name="van Kan J.A."/>
            <person name="Viaud M."/>
            <person name="Benito E.P."/>
            <person name="Couloux A."/>
            <person name="Coutinho P.M."/>
            <person name="de Vries R.P."/>
            <person name="Dyer P.S."/>
            <person name="Fillinger S."/>
            <person name="Fournier E."/>
            <person name="Gout L."/>
            <person name="Hahn M."/>
            <person name="Kohn L."/>
            <person name="Lapalu N."/>
            <person name="Plummer K.M."/>
            <person name="Pradier J.M."/>
            <person name="Quevillon E."/>
            <person name="Sharon A."/>
            <person name="Simon A."/>
            <person name="ten Have A."/>
            <person name="Tudzynski B."/>
            <person name="Tudzynski P."/>
            <person name="Wincker P."/>
            <person name="Andrew M."/>
            <person name="Anthouard V."/>
            <person name="Beever R.E."/>
            <person name="Beffa R."/>
            <person name="Benoit I."/>
            <person name="Bouzid O."/>
            <person name="Brault B."/>
            <person name="Chen Z."/>
            <person name="Choquer M."/>
            <person name="Collemare J."/>
            <person name="Cotton P."/>
            <person name="Danchin E.G."/>
            <person name="Da Silva C."/>
            <person name="Gautier A."/>
            <person name="Giraud C."/>
            <person name="Giraud T."/>
            <person name="Gonzalez C."/>
            <person name="Grossetete S."/>
            <person name="Guldener U."/>
            <person name="Henrissat B."/>
            <person name="Howlett B.J."/>
            <person name="Kodira C."/>
            <person name="Kretschmer M."/>
            <person name="Lappartient A."/>
            <person name="Leroch M."/>
            <person name="Levis C."/>
            <person name="Mauceli E."/>
            <person name="Neuveglise C."/>
            <person name="Oeser B."/>
            <person name="Pearson M."/>
            <person name="Poulain J."/>
            <person name="Poussereau N."/>
            <person name="Quesneville H."/>
            <person name="Rascle C."/>
            <person name="Schumacher J."/>
            <person name="Segurens B."/>
            <person name="Sexton A."/>
            <person name="Silva E."/>
            <person name="Sirven C."/>
            <person name="Soanes D.M."/>
            <person name="Talbot N.J."/>
            <person name="Templeton M."/>
            <person name="Yandava C."/>
            <person name="Yarden O."/>
            <person name="Zeng Q."/>
            <person name="Rollins J.A."/>
            <person name="Lebrun M.H."/>
            <person name="Dickman M."/>
        </authorList>
    </citation>
    <scope>NUCLEOTIDE SEQUENCE [LARGE SCALE GENOMIC DNA]</scope>
    <source>
        <strain evidence="3">T4</strain>
    </source>
</reference>
<dbReference type="EMBL" id="FQ790357">
    <property type="protein sequence ID" value="CCD55819.1"/>
    <property type="molecule type" value="Genomic_DNA"/>
</dbReference>
<proteinExistence type="predicted"/>
<evidence type="ECO:0000313" key="2">
    <source>
        <dbReference type="EMBL" id="CCD55819.1"/>
    </source>
</evidence>